<feature type="compositionally biased region" description="Polar residues" evidence="1">
    <location>
        <begin position="119"/>
        <end position="133"/>
    </location>
</feature>
<feature type="non-terminal residue" evidence="2">
    <location>
        <position position="1"/>
    </location>
</feature>
<dbReference type="AlphaFoldDB" id="A0A9P7SUK2"/>
<accession>A0A9P7SUK2</accession>
<proteinExistence type="predicted"/>
<feature type="region of interest" description="Disordered" evidence="1">
    <location>
        <begin position="63"/>
        <end position="142"/>
    </location>
</feature>
<evidence type="ECO:0000313" key="2">
    <source>
        <dbReference type="EMBL" id="KAG5988714.1"/>
    </source>
</evidence>
<evidence type="ECO:0000256" key="1">
    <source>
        <dbReference type="SAM" id="MobiDB-lite"/>
    </source>
</evidence>
<name>A0A9P7SUK2_9HYPO</name>
<sequence length="151" mass="16501">FSLESGQDPTKHVFALRRVSPIRPLRFPRLLERGVEDDPRYNLIGIIIVSVIAGSHGLDIGQAGGDFTESSWQKKPLPQSVVRASNCQQPHVKAAGRSSSSSSSSSSGVEREEIESVSTFSTDRSTTSPQSENGALEFDDQPLELIFRFDP</sequence>
<protein>
    <submittedName>
        <fullName evidence="2">Uncharacterized protein</fullName>
    </submittedName>
</protein>
<organism evidence="2 3">
    <name type="scientific">Claviceps pusilla</name>
    <dbReference type="NCBI Taxonomy" id="123648"/>
    <lineage>
        <taxon>Eukaryota</taxon>
        <taxon>Fungi</taxon>
        <taxon>Dikarya</taxon>
        <taxon>Ascomycota</taxon>
        <taxon>Pezizomycotina</taxon>
        <taxon>Sordariomycetes</taxon>
        <taxon>Hypocreomycetidae</taxon>
        <taxon>Hypocreales</taxon>
        <taxon>Clavicipitaceae</taxon>
        <taxon>Claviceps</taxon>
    </lineage>
</organism>
<dbReference type="EMBL" id="SRPW01003031">
    <property type="protein sequence ID" value="KAG5988714.1"/>
    <property type="molecule type" value="Genomic_DNA"/>
</dbReference>
<dbReference type="Proteomes" id="UP000748025">
    <property type="component" value="Unassembled WGS sequence"/>
</dbReference>
<evidence type="ECO:0000313" key="3">
    <source>
        <dbReference type="Proteomes" id="UP000748025"/>
    </source>
</evidence>
<keyword evidence="3" id="KW-1185">Reference proteome</keyword>
<gene>
    <name evidence="2" type="ORF">E4U43_004654</name>
</gene>
<comment type="caution">
    <text evidence="2">The sequence shown here is derived from an EMBL/GenBank/DDBJ whole genome shotgun (WGS) entry which is preliminary data.</text>
</comment>
<feature type="compositionally biased region" description="Low complexity" evidence="1">
    <location>
        <begin position="96"/>
        <end position="108"/>
    </location>
</feature>
<reference evidence="2" key="1">
    <citation type="journal article" date="2020" name="bioRxiv">
        <title>Whole genome comparisons of ergot fungi reveals the divergence and evolution of species within the genus Claviceps are the result of varying mechanisms driving genome evolution and host range expansion.</title>
        <authorList>
            <person name="Wyka S.A."/>
            <person name="Mondo S.J."/>
            <person name="Liu M."/>
            <person name="Dettman J."/>
            <person name="Nalam V."/>
            <person name="Broders K.D."/>
        </authorList>
    </citation>
    <scope>NUCLEOTIDE SEQUENCE</scope>
    <source>
        <strain evidence="2">CCC 602</strain>
    </source>
</reference>